<dbReference type="GO" id="GO:0004674">
    <property type="term" value="F:protein serine/threonine kinase activity"/>
    <property type="evidence" value="ECO:0007669"/>
    <property type="project" value="InterPro"/>
</dbReference>
<dbReference type="AlphaFoldDB" id="A0AAD8M1Q4"/>
<keyword evidence="2" id="KW-1185">Reference proteome</keyword>
<dbReference type="InterPro" id="IPR038980">
    <property type="entry name" value="ATM_plant"/>
</dbReference>
<evidence type="ECO:0000313" key="1">
    <source>
        <dbReference type="EMBL" id="KAK1356357.1"/>
    </source>
</evidence>
<dbReference type="Gene3D" id="3.30.1010.10">
    <property type="entry name" value="Phosphatidylinositol 3-kinase Catalytic Subunit, Chain A, domain 4"/>
    <property type="match status" value="1"/>
</dbReference>
<dbReference type="GO" id="GO:0006974">
    <property type="term" value="P:DNA damage response"/>
    <property type="evidence" value="ECO:0007669"/>
    <property type="project" value="InterPro"/>
</dbReference>
<evidence type="ECO:0000313" key="2">
    <source>
        <dbReference type="Proteomes" id="UP001237642"/>
    </source>
</evidence>
<name>A0AAD8M1Q4_9APIA</name>
<dbReference type="EMBL" id="JAUIZM010000011">
    <property type="protein sequence ID" value="KAK1356357.1"/>
    <property type="molecule type" value="Genomic_DNA"/>
</dbReference>
<proteinExistence type="predicted"/>
<reference evidence="1" key="1">
    <citation type="submission" date="2023-02" db="EMBL/GenBank/DDBJ databases">
        <title>Genome of toxic invasive species Heracleum sosnowskyi carries increased number of genes despite the absence of recent whole-genome duplications.</title>
        <authorList>
            <person name="Schelkunov M."/>
            <person name="Shtratnikova V."/>
            <person name="Makarenko M."/>
            <person name="Klepikova A."/>
            <person name="Omelchenko D."/>
            <person name="Novikova G."/>
            <person name="Obukhova E."/>
            <person name="Bogdanov V."/>
            <person name="Penin A."/>
            <person name="Logacheva M."/>
        </authorList>
    </citation>
    <scope>NUCLEOTIDE SEQUENCE</scope>
    <source>
        <strain evidence="1">Hsosn_3</strain>
        <tissue evidence="1">Leaf</tissue>
    </source>
</reference>
<dbReference type="PANTHER" id="PTHR37079">
    <property type="entry name" value="SERINE/THREONINE-PROTEIN KINASE ATM"/>
    <property type="match status" value="1"/>
</dbReference>
<dbReference type="PANTHER" id="PTHR37079:SF4">
    <property type="entry name" value="SERINE_THREONINE-PROTEIN KINASE ATM"/>
    <property type="match status" value="1"/>
</dbReference>
<organism evidence="1 2">
    <name type="scientific">Heracleum sosnowskyi</name>
    <dbReference type="NCBI Taxonomy" id="360622"/>
    <lineage>
        <taxon>Eukaryota</taxon>
        <taxon>Viridiplantae</taxon>
        <taxon>Streptophyta</taxon>
        <taxon>Embryophyta</taxon>
        <taxon>Tracheophyta</taxon>
        <taxon>Spermatophyta</taxon>
        <taxon>Magnoliopsida</taxon>
        <taxon>eudicotyledons</taxon>
        <taxon>Gunneridae</taxon>
        <taxon>Pentapetalae</taxon>
        <taxon>asterids</taxon>
        <taxon>campanulids</taxon>
        <taxon>Apiales</taxon>
        <taxon>Apiaceae</taxon>
        <taxon>Apioideae</taxon>
        <taxon>apioid superclade</taxon>
        <taxon>Tordylieae</taxon>
        <taxon>Tordyliinae</taxon>
        <taxon>Heracleum</taxon>
    </lineage>
</organism>
<gene>
    <name evidence="1" type="ORF">POM88_049613</name>
</gene>
<dbReference type="Proteomes" id="UP001237642">
    <property type="component" value="Unassembled WGS sequence"/>
</dbReference>
<sequence>MDVDEVKENEHGLDLGVATGNYHSSKGTRILDLLHMGNVGYSDLFARPYQVYDGIGSGQRNWRSGCSSGAATEVGYGYVSAFNVLDAVHGLQGMHVVMPLVTGTRLKVEKAKFGGVFWAPLVGGYLNGFYRRQMTSKVQRNKGFGLRPDHYTVMEQIFGLVNTFLQNHRDTWKWRLRILTYQVVRFTHSAGVLEWVSDNVPLGEYLIGRFWLVCEIV</sequence>
<comment type="caution">
    <text evidence="1">The sequence shown here is derived from an EMBL/GenBank/DDBJ whole genome shotgun (WGS) entry which is preliminary data.</text>
</comment>
<protein>
    <submittedName>
        <fullName evidence="1">Uncharacterized protein</fullName>
    </submittedName>
</protein>
<accession>A0AAD8M1Q4</accession>
<reference evidence="1" key="2">
    <citation type="submission" date="2023-05" db="EMBL/GenBank/DDBJ databases">
        <authorList>
            <person name="Schelkunov M.I."/>
        </authorList>
    </citation>
    <scope>NUCLEOTIDE SEQUENCE</scope>
    <source>
        <strain evidence="1">Hsosn_3</strain>
        <tissue evidence="1">Leaf</tissue>
    </source>
</reference>